<evidence type="ECO:0000259" key="12">
    <source>
        <dbReference type="Pfam" id="PF12019"/>
    </source>
</evidence>
<proteinExistence type="inferred from homology"/>
<sequence>MRMPLFRSAGFSLLELVVTLAIIGILSGLATHSWGTWVNQSRQRAILEHYHSLFAFARWSAASLRKTVTVCPLSATGQCVDDWQRPVSIFVDEDKDRRPDNGEILSQSGIELAPFSLNSRTGGRGYFRFNDEGMSSGAMGSLVLCPTNTSEGTMSYMPVNMAGRFRVEKDNDRDGRIRLSWGGLISC</sequence>
<evidence type="ECO:0000256" key="7">
    <source>
        <dbReference type="ARBA" id="ARBA00022989"/>
    </source>
</evidence>
<feature type="transmembrane region" description="Helical" evidence="11">
    <location>
        <begin position="12"/>
        <end position="34"/>
    </location>
</feature>
<dbReference type="RefSeq" id="WP_223795619.1">
    <property type="nucleotide sequence ID" value="NZ_JAUMIS010000003.1"/>
</dbReference>
<keyword evidence="14" id="KW-1185">Reference proteome</keyword>
<evidence type="ECO:0000256" key="4">
    <source>
        <dbReference type="ARBA" id="ARBA00022481"/>
    </source>
</evidence>
<dbReference type="Proteomes" id="UP001168640">
    <property type="component" value="Unassembled WGS sequence"/>
</dbReference>
<keyword evidence="4" id="KW-0488">Methylation</keyword>
<evidence type="ECO:0000313" key="13">
    <source>
        <dbReference type="EMBL" id="MDO3723286.1"/>
    </source>
</evidence>
<dbReference type="InterPro" id="IPR045584">
    <property type="entry name" value="Pilin-like"/>
</dbReference>
<keyword evidence="6 11" id="KW-0812">Transmembrane</keyword>
<dbReference type="EMBL" id="JAUMIS010000003">
    <property type="protein sequence ID" value="MDO3723286.1"/>
    <property type="molecule type" value="Genomic_DNA"/>
</dbReference>
<protein>
    <recommendedName>
        <fullName evidence="2">Type II secretion system protein H</fullName>
    </recommendedName>
    <alternativeName>
        <fullName evidence="10">General secretion pathway protein H</fullName>
    </alternativeName>
</protein>
<organism evidence="13 14">
    <name type="scientific">Marinobacter suaedae</name>
    <dbReference type="NCBI Taxonomy" id="3057675"/>
    <lineage>
        <taxon>Bacteria</taxon>
        <taxon>Pseudomonadati</taxon>
        <taxon>Pseudomonadota</taxon>
        <taxon>Gammaproteobacteria</taxon>
        <taxon>Pseudomonadales</taxon>
        <taxon>Marinobacteraceae</taxon>
        <taxon>Marinobacter</taxon>
    </lineage>
</organism>
<dbReference type="Gene3D" id="3.55.40.10">
    <property type="entry name" value="minor pseudopilin epsh domain"/>
    <property type="match status" value="1"/>
</dbReference>
<keyword evidence="8 11" id="KW-0472">Membrane</keyword>
<evidence type="ECO:0000256" key="6">
    <source>
        <dbReference type="ARBA" id="ARBA00022692"/>
    </source>
</evidence>
<evidence type="ECO:0000256" key="10">
    <source>
        <dbReference type="ARBA" id="ARBA00030775"/>
    </source>
</evidence>
<comment type="subcellular location">
    <subcellularLocation>
        <location evidence="1">Cell inner membrane</location>
        <topology evidence="1">Single-pass membrane protein</topology>
    </subcellularLocation>
</comment>
<dbReference type="NCBIfam" id="TIGR02532">
    <property type="entry name" value="IV_pilin_GFxxxE"/>
    <property type="match status" value="1"/>
</dbReference>
<keyword evidence="3" id="KW-1003">Cell membrane</keyword>
<evidence type="ECO:0000256" key="5">
    <source>
        <dbReference type="ARBA" id="ARBA00022519"/>
    </source>
</evidence>
<dbReference type="PROSITE" id="PS00409">
    <property type="entry name" value="PROKAR_NTER_METHYL"/>
    <property type="match status" value="1"/>
</dbReference>
<keyword evidence="7 11" id="KW-1133">Transmembrane helix</keyword>
<evidence type="ECO:0000256" key="9">
    <source>
        <dbReference type="ARBA" id="ARBA00025772"/>
    </source>
</evidence>
<evidence type="ECO:0000313" key="14">
    <source>
        <dbReference type="Proteomes" id="UP001168640"/>
    </source>
</evidence>
<accession>A0ABT8W4W7</accession>
<dbReference type="Pfam" id="PF07963">
    <property type="entry name" value="N_methyl"/>
    <property type="match status" value="1"/>
</dbReference>
<gene>
    <name evidence="13" type="ORF">QVZ43_16330</name>
</gene>
<dbReference type="Pfam" id="PF12019">
    <property type="entry name" value="GspH"/>
    <property type="match status" value="1"/>
</dbReference>
<dbReference type="InterPro" id="IPR022346">
    <property type="entry name" value="T2SS_GspH"/>
</dbReference>
<evidence type="ECO:0000256" key="11">
    <source>
        <dbReference type="SAM" id="Phobius"/>
    </source>
</evidence>
<dbReference type="InterPro" id="IPR012902">
    <property type="entry name" value="N_methyl_site"/>
</dbReference>
<evidence type="ECO:0000256" key="3">
    <source>
        <dbReference type="ARBA" id="ARBA00022475"/>
    </source>
</evidence>
<dbReference type="SUPFAM" id="SSF54523">
    <property type="entry name" value="Pili subunits"/>
    <property type="match status" value="1"/>
</dbReference>
<reference evidence="13" key="1">
    <citation type="submission" date="2023-07" db="EMBL/GenBank/DDBJ databases">
        <title>Marinobacter sp. chi1 genome sequencing and assembly.</title>
        <authorList>
            <person name="Park S."/>
        </authorList>
    </citation>
    <scope>NUCLEOTIDE SEQUENCE</scope>
    <source>
        <strain evidence="13">Chi1</strain>
    </source>
</reference>
<keyword evidence="5" id="KW-0997">Cell inner membrane</keyword>
<comment type="caution">
    <text evidence="13">The sequence shown here is derived from an EMBL/GenBank/DDBJ whole genome shotgun (WGS) entry which is preliminary data.</text>
</comment>
<name>A0ABT8W4W7_9GAMM</name>
<evidence type="ECO:0000256" key="2">
    <source>
        <dbReference type="ARBA" id="ARBA00021549"/>
    </source>
</evidence>
<evidence type="ECO:0000256" key="8">
    <source>
        <dbReference type="ARBA" id="ARBA00023136"/>
    </source>
</evidence>
<evidence type="ECO:0000256" key="1">
    <source>
        <dbReference type="ARBA" id="ARBA00004377"/>
    </source>
</evidence>
<feature type="domain" description="General secretion pathway GspH" evidence="12">
    <location>
        <begin position="51"/>
        <end position="152"/>
    </location>
</feature>
<comment type="similarity">
    <text evidence="9">Belongs to the GSP H family.</text>
</comment>